<accession>A0A0E9P5R7</accession>
<reference evidence="1" key="2">
    <citation type="journal article" date="2015" name="Fish Shellfish Immunol.">
        <title>Early steps in the European eel (Anguilla anguilla)-Vibrio vulnificus interaction in the gills: Role of the RtxA13 toxin.</title>
        <authorList>
            <person name="Callol A."/>
            <person name="Pajuelo D."/>
            <person name="Ebbesson L."/>
            <person name="Teles M."/>
            <person name="MacKenzie S."/>
            <person name="Amaro C."/>
        </authorList>
    </citation>
    <scope>NUCLEOTIDE SEQUENCE</scope>
</reference>
<organism evidence="1">
    <name type="scientific">Anguilla anguilla</name>
    <name type="common">European freshwater eel</name>
    <name type="synonym">Muraena anguilla</name>
    <dbReference type="NCBI Taxonomy" id="7936"/>
    <lineage>
        <taxon>Eukaryota</taxon>
        <taxon>Metazoa</taxon>
        <taxon>Chordata</taxon>
        <taxon>Craniata</taxon>
        <taxon>Vertebrata</taxon>
        <taxon>Euteleostomi</taxon>
        <taxon>Actinopterygii</taxon>
        <taxon>Neopterygii</taxon>
        <taxon>Teleostei</taxon>
        <taxon>Anguilliformes</taxon>
        <taxon>Anguillidae</taxon>
        <taxon>Anguilla</taxon>
    </lineage>
</organism>
<evidence type="ECO:0000313" key="1">
    <source>
        <dbReference type="EMBL" id="JAG99880.1"/>
    </source>
</evidence>
<proteinExistence type="predicted"/>
<dbReference type="EMBL" id="GBXM01108696">
    <property type="protein sequence ID" value="JAG99880.1"/>
    <property type="molecule type" value="Transcribed_RNA"/>
</dbReference>
<dbReference type="AlphaFoldDB" id="A0A0E9P5R7"/>
<protein>
    <submittedName>
        <fullName evidence="1">Uncharacterized protein</fullName>
    </submittedName>
</protein>
<reference evidence="1" key="1">
    <citation type="submission" date="2014-11" db="EMBL/GenBank/DDBJ databases">
        <authorList>
            <person name="Amaro Gonzalez C."/>
        </authorList>
    </citation>
    <scope>NUCLEOTIDE SEQUENCE</scope>
</reference>
<sequence length="90" mass="10391">MELHNAVRIYLMWLKQVEKRKRYENHTNEAATITKCPPLALHSHGDAGHRWCVPHHHAFACYASLTQQKTPTAFISVASMILCRTFQTVF</sequence>
<name>A0A0E9P5R7_ANGAN</name>